<feature type="transmembrane region" description="Helical" evidence="9">
    <location>
        <begin position="12"/>
        <end position="33"/>
    </location>
</feature>
<keyword evidence="4 8" id="KW-0560">Oxidoreductase</keyword>
<evidence type="ECO:0000256" key="7">
    <source>
        <dbReference type="PIRSR" id="PIRSR602401-1"/>
    </source>
</evidence>
<dbReference type="SUPFAM" id="SSF48264">
    <property type="entry name" value="Cytochrome P450"/>
    <property type="match status" value="1"/>
</dbReference>
<proteinExistence type="inferred from homology"/>
<evidence type="ECO:0000256" key="8">
    <source>
        <dbReference type="RuleBase" id="RU000461"/>
    </source>
</evidence>
<keyword evidence="9" id="KW-0812">Transmembrane</keyword>
<dbReference type="EMBL" id="NESQ01000107">
    <property type="protein sequence ID" value="PUU78750.1"/>
    <property type="molecule type" value="Genomic_DNA"/>
</dbReference>
<dbReference type="PROSITE" id="PS00086">
    <property type="entry name" value="CYTOCHROME_P450"/>
    <property type="match status" value="1"/>
</dbReference>
<evidence type="ECO:0000313" key="10">
    <source>
        <dbReference type="EMBL" id="PUU78750.1"/>
    </source>
</evidence>
<accession>A0A2T6ZTC5</accession>
<evidence type="ECO:0000256" key="1">
    <source>
        <dbReference type="ARBA" id="ARBA00001971"/>
    </source>
</evidence>
<dbReference type="Gene3D" id="1.10.630.10">
    <property type="entry name" value="Cytochrome P450"/>
    <property type="match status" value="1"/>
</dbReference>
<dbReference type="PRINTS" id="PR00463">
    <property type="entry name" value="EP450I"/>
</dbReference>
<dbReference type="GO" id="GO:0005506">
    <property type="term" value="F:iron ion binding"/>
    <property type="evidence" value="ECO:0007669"/>
    <property type="project" value="InterPro"/>
</dbReference>
<gene>
    <name evidence="10" type="ORF">B9Z19DRAFT_981437</name>
</gene>
<dbReference type="InterPro" id="IPR002401">
    <property type="entry name" value="Cyt_P450_E_grp-I"/>
</dbReference>
<dbReference type="Proteomes" id="UP000244722">
    <property type="component" value="Unassembled WGS sequence"/>
</dbReference>
<keyword evidence="9" id="KW-1133">Transmembrane helix</keyword>
<sequence length="501" mass="56210">MGSLNFGLVRSAVYLLGAWVAYLALLVFYRLYLHPLRRFPGPKLAAATGWYAGYWDLHMGGQMVKHLADLHKEYGPIVRSEPNQLHFSSPEAYSTIYSPTSKLTKDPALYHSFGASESVFTFLDPTTVRARRKVIGPMFSRRAVLSLQPLINGKIRKLCDILSGYADRDEAADIASGFHCAAIDIISQYCYSECLDSLDVEGFKHGVLVYAKATSETFWTIKYFPLVEWLLSLPRSVSLRLVPELKGFLAFRDTIEEQVNRYTKNPSLLEKSSHTSVYQRFLDPQVKGGTPSFSSLVDEAQNLFFAGSDTVSGALTFGTYHILATPGLQEKLFAEICRMWPVLGEEPTYEQLEKSMYLTAIIKESLRLSHGTVSPLPRIVPASGMTIQDQPIPGGTVVSMDAPTIHLNPTIFPSPDTFLPARWLDSGAKDLDKHLVAFSRGPRSCIGSNLAWAELYIAFAAVFRRFDMVLWETSKEDMEWMDCFVPHTKGDLKVKFKVRKE</sequence>
<organism evidence="10 11">
    <name type="scientific">Tuber borchii</name>
    <name type="common">White truffle</name>
    <dbReference type="NCBI Taxonomy" id="42251"/>
    <lineage>
        <taxon>Eukaryota</taxon>
        <taxon>Fungi</taxon>
        <taxon>Dikarya</taxon>
        <taxon>Ascomycota</taxon>
        <taxon>Pezizomycotina</taxon>
        <taxon>Pezizomycetes</taxon>
        <taxon>Pezizales</taxon>
        <taxon>Tuberaceae</taxon>
        <taxon>Tuber</taxon>
    </lineage>
</organism>
<keyword evidence="11" id="KW-1185">Reference proteome</keyword>
<evidence type="ECO:0000256" key="6">
    <source>
        <dbReference type="ARBA" id="ARBA00023033"/>
    </source>
</evidence>
<evidence type="ECO:0000313" key="11">
    <source>
        <dbReference type="Proteomes" id="UP000244722"/>
    </source>
</evidence>
<dbReference type="PRINTS" id="PR00385">
    <property type="entry name" value="P450"/>
</dbReference>
<protein>
    <submittedName>
        <fullName evidence="10">Cytochrome P450</fullName>
    </submittedName>
</protein>
<dbReference type="GO" id="GO:0020037">
    <property type="term" value="F:heme binding"/>
    <property type="evidence" value="ECO:0007669"/>
    <property type="project" value="InterPro"/>
</dbReference>
<dbReference type="STRING" id="42251.A0A2T6ZTC5"/>
<keyword evidence="9" id="KW-0472">Membrane</keyword>
<dbReference type="CDD" id="cd11062">
    <property type="entry name" value="CYP58-like"/>
    <property type="match status" value="1"/>
</dbReference>
<dbReference type="InterPro" id="IPR001128">
    <property type="entry name" value="Cyt_P450"/>
</dbReference>
<evidence type="ECO:0000256" key="2">
    <source>
        <dbReference type="ARBA" id="ARBA00010617"/>
    </source>
</evidence>
<keyword evidence="6 8" id="KW-0503">Monooxygenase</keyword>
<comment type="similarity">
    <text evidence="2 8">Belongs to the cytochrome P450 family.</text>
</comment>
<dbReference type="InterPro" id="IPR036396">
    <property type="entry name" value="Cyt_P450_sf"/>
</dbReference>
<evidence type="ECO:0000256" key="3">
    <source>
        <dbReference type="ARBA" id="ARBA00022723"/>
    </source>
</evidence>
<dbReference type="AlphaFoldDB" id="A0A2T6ZTC5"/>
<dbReference type="InterPro" id="IPR017972">
    <property type="entry name" value="Cyt_P450_CS"/>
</dbReference>
<dbReference type="PANTHER" id="PTHR24305:SF157">
    <property type="entry name" value="N-ACETYLTRYPTOPHAN 6-HYDROXYLASE IVOC-RELATED"/>
    <property type="match status" value="1"/>
</dbReference>
<keyword evidence="3 7" id="KW-0479">Metal-binding</keyword>
<comment type="caution">
    <text evidence="10">The sequence shown here is derived from an EMBL/GenBank/DDBJ whole genome shotgun (WGS) entry which is preliminary data.</text>
</comment>
<dbReference type="GO" id="GO:0004497">
    <property type="term" value="F:monooxygenase activity"/>
    <property type="evidence" value="ECO:0007669"/>
    <property type="project" value="UniProtKB-KW"/>
</dbReference>
<comment type="cofactor">
    <cofactor evidence="1 7">
        <name>heme</name>
        <dbReference type="ChEBI" id="CHEBI:30413"/>
    </cofactor>
</comment>
<dbReference type="PANTHER" id="PTHR24305">
    <property type="entry name" value="CYTOCHROME P450"/>
    <property type="match status" value="1"/>
</dbReference>
<evidence type="ECO:0000256" key="4">
    <source>
        <dbReference type="ARBA" id="ARBA00023002"/>
    </source>
</evidence>
<evidence type="ECO:0000256" key="5">
    <source>
        <dbReference type="ARBA" id="ARBA00023004"/>
    </source>
</evidence>
<keyword evidence="5 7" id="KW-0408">Iron</keyword>
<dbReference type="GO" id="GO:0016705">
    <property type="term" value="F:oxidoreductase activity, acting on paired donors, with incorporation or reduction of molecular oxygen"/>
    <property type="evidence" value="ECO:0007669"/>
    <property type="project" value="InterPro"/>
</dbReference>
<reference evidence="10 11" key="1">
    <citation type="submission" date="2017-04" db="EMBL/GenBank/DDBJ databases">
        <title>Draft genome sequence of Tuber borchii Vittad., a whitish edible truffle.</title>
        <authorList>
            <consortium name="DOE Joint Genome Institute"/>
            <person name="Murat C."/>
            <person name="Kuo A."/>
            <person name="Barry K.W."/>
            <person name="Clum A."/>
            <person name="Dockter R.B."/>
            <person name="Fauchery L."/>
            <person name="Iotti M."/>
            <person name="Kohler A."/>
            <person name="Labutti K."/>
            <person name="Lindquist E.A."/>
            <person name="Lipzen A."/>
            <person name="Ohm R.A."/>
            <person name="Wang M."/>
            <person name="Grigoriev I.V."/>
            <person name="Zambonelli A."/>
            <person name="Martin F.M."/>
        </authorList>
    </citation>
    <scope>NUCLEOTIDE SEQUENCE [LARGE SCALE GENOMIC DNA]</scope>
    <source>
        <strain evidence="10 11">Tbo3840</strain>
    </source>
</reference>
<dbReference type="OrthoDB" id="3945418at2759"/>
<keyword evidence="7 8" id="KW-0349">Heme</keyword>
<dbReference type="Pfam" id="PF00067">
    <property type="entry name" value="p450"/>
    <property type="match status" value="1"/>
</dbReference>
<dbReference type="InterPro" id="IPR050121">
    <property type="entry name" value="Cytochrome_P450_monoxygenase"/>
</dbReference>
<feature type="binding site" description="axial binding residue" evidence="7">
    <location>
        <position position="445"/>
    </location>
    <ligand>
        <name>heme</name>
        <dbReference type="ChEBI" id="CHEBI:30413"/>
    </ligand>
    <ligandPart>
        <name>Fe</name>
        <dbReference type="ChEBI" id="CHEBI:18248"/>
    </ligandPart>
</feature>
<name>A0A2T6ZTC5_TUBBO</name>
<evidence type="ECO:0000256" key="9">
    <source>
        <dbReference type="SAM" id="Phobius"/>
    </source>
</evidence>